<sequence>MSTTFRRRLDSVIAAFRACAAAELRVFDPISELLAPVPVEYRAVPAAPARTATRLPLRIDGQAPVAAAA</sequence>
<comment type="caution">
    <text evidence="1">The sequence shown here is derived from an EMBL/GenBank/DDBJ whole genome shotgun (WGS) entry which is preliminary data.</text>
</comment>
<gene>
    <name evidence="1" type="ORF">JL107_16805</name>
</gene>
<accession>A0A939C4H8</accession>
<dbReference type="AlphaFoldDB" id="A0A939C4H8"/>
<name>A0A939C4H8_9ACTN</name>
<evidence type="ECO:0000313" key="2">
    <source>
        <dbReference type="Proteomes" id="UP000663801"/>
    </source>
</evidence>
<keyword evidence="2" id="KW-1185">Reference proteome</keyword>
<reference evidence="1" key="1">
    <citation type="submission" date="2021-01" db="EMBL/GenBank/DDBJ databases">
        <title>KCTC 19127 draft genome.</title>
        <authorList>
            <person name="An D."/>
        </authorList>
    </citation>
    <scope>NUCLEOTIDE SEQUENCE</scope>
    <source>
        <strain evidence="1">KCTC 19127</strain>
    </source>
</reference>
<evidence type="ECO:0000313" key="1">
    <source>
        <dbReference type="EMBL" id="MBM9478111.1"/>
    </source>
</evidence>
<protein>
    <submittedName>
        <fullName evidence="1">Uncharacterized protein</fullName>
    </submittedName>
</protein>
<dbReference type="Proteomes" id="UP000663801">
    <property type="component" value="Unassembled WGS sequence"/>
</dbReference>
<organism evidence="1 2">
    <name type="scientific">Nakamurella flavida</name>
    <dbReference type="NCBI Taxonomy" id="363630"/>
    <lineage>
        <taxon>Bacteria</taxon>
        <taxon>Bacillati</taxon>
        <taxon>Actinomycetota</taxon>
        <taxon>Actinomycetes</taxon>
        <taxon>Nakamurellales</taxon>
        <taxon>Nakamurellaceae</taxon>
        <taxon>Nakamurella</taxon>
    </lineage>
</organism>
<dbReference type="EMBL" id="JAERWL010000015">
    <property type="protein sequence ID" value="MBM9478111.1"/>
    <property type="molecule type" value="Genomic_DNA"/>
</dbReference>
<dbReference type="RefSeq" id="WP_205258233.1">
    <property type="nucleotide sequence ID" value="NZ_BAAAPV010000002.1"/>
</dbReference>
<proteinExistence type="predicted"/>